<feature type="region of interest" description="Disordered" evidence="4">
    <location>
        <begin position="1"/>
        <end position="25"/>
    </location>
</feature>
<dbReference type="SUPFAM" id="SSF56801">
    <property type="entry name" value="Acetyl-CoA synthetase-like"/>
    <property type="match status" value="2"/>
</dbReference>
<proteinExistence type="predicted"/>
<dbReference type="Gene3D" id="3.30.559.30">
    <property type="entry name" value="Nonribosomal peptide synthetase, condensation domain"/>
    <property type="match status" value="2"/>
</dbReference>
<dbReference type="PANTHER" id="PTHR45527:SF1">
    <property type="entry name" value="FATTY ACID SYNTHASE"/>
    <property type="match status" value="1"/>
</dbReference>
<dbReference type="PANTHER" id="PTHR45527">
    <property type="entry name" value="NONRIBOSOMAL PEPTIDE SYNTHETASE"/>
    <property type="match status" value="1"/>
</dbReference>
<gene>
    <name evidence="5" type="ORF">I6G56_25830</name>
</gene>
<dbReference type="GO" id="GO:0031177">
    <property type="term" value="F:phosphopantetheine binding"/>
    <property type="evidence" value="ECO:0007669"/>
    <property type="project" value="InterPro"/>
</dbReference>
<protein>
    <submittedName>
        <fullName evidence="5">Non-ribosomal peptide synthetase</fullName>
    </submittedName>
</protein>
<keyword evidence="2" id="KW-0597">Phosphoprotein</keyword>
<dbReference type="PROSITE" id="PS00455">
    <property type="entry name" value="AMP_BINDING"/>
    <property type="match status" value="1"/>
</dbReference>
<dbReference type="InterPro" id="IPR001242">
    <property type="entry name" value="Condensation_dom"/>
</dbReference>
<dbReference type="Pfam" id="PF00550">
    <property type="entry name" value="PP-binding"/>
    <property type="match status" value="2"/>
</dbReference>
<dbReference type="GO" id="GO:0044550">
    <property type="term" value="P:secondary metabolite biosynthetic process"/>
    <property type="evidence" value="ECO:0007669"/>
    <property type="project" value="TreeGrafter"/>
</dbReference>
<dbReference type="Gene3D" id="3.30.559.10">
    <property type="entry name" value="Chloramphenicol acetyltransferase-like domain"/>
    <property type="match status" value="2"/>
</dbReference>
<evidence type="ECO:0000256" key="2">
    <source>
        <dbReference type="ARBA" id="ARBA00022553"/>
    </source>
</evidence>
<dbReference type="InterPro" id="IPR025110">
    <property type="entry name" value="AMP-bd_C"/>
</dbReference>
<dbReference type="GO" id="GO:0003824">
    <property type="term" value="F:catalytic activity"/>
    <property type="evidence" value="ECO:0007669"/>
    <property type="project" value="InterPro"/>
</dbReference>
<dbReference type="SUPFAM" id="SSF52777">
    <property type="entry name" value="CoA-dependent acyltransferases"/>
    <property type="match status" value="4"/>
</dbReference>
<dbReference type="InterPro" id="IPR023213">
    <property type="entry name" value="CAT-like_dom_sf"/>
</dbReference>
<dbReference type="Gene3D" id="3.30.300.30">
    <property type="match status" value="2"/>
</dbReference>
<dbReference type="CDD" id="cd05930">
    <property type="entry name" value="A_NRPS"/>
    <property type="match status" value="1"/>
</dbReference>
<dbReference type="Pfam" id="PF00668">
    <property type="entry name" value="Condensation"/>
    <property type="match status" value="1"/>
</dbReference>
<dbReference type="NCBIfam" id="TIGR01733">
    <property type="entry name" value="AA-adenyl-dom"/>
    <property type="match status" value="1"/>
</dbReference>
<evidence type="ECO:0000313" key="6">
    <source>
        <dbReference type="Proteomes" id="UP000594943"/>
    </source>
</evidence>
<dbReference type="GO" id="GO:0005737">
    <property type="term" value="C:cytoplasm"/>
    <property type="evidence" value="ECO:0007669"/>
    <property type="project" value="TreeGrafter"/>
</dbReference>
<name>A0A7U4SUW1_9BURK</name>
<evidence type="ECO:0000256" key="4">
    <source>
        <dbReference type="SAM" id="MobiDB-lite"/>
    </source>
</evidence>
<accession>A0A7U4SUW1</accession>
<dbReference type="Pfam" id="PF13193">
    <property type="entry name" value="AMP-binding_C"/>
    <property type="match status" value="1"/>
</dbReference>
<evidence type="ECO:0000256" key="3">
    <source>
        <dbReference type="ARBA" id="ARBA00022723"/>
    </source>
</evidence>
<dbReference type="InterPro" id="IPR009081">
    <property type="entry name" value="PP-bd_ACP"/>
</dbReference>
<dbReference type="GO" id="GO:0046872">
    <property type="term" value="F:metal ion binding"/>
    <property type="evidence" value="ECO:0007669"/>
    <property type="project" value="UniProtKB-KW"/>
</dbReference>
<dbReference type="Gene3D" id="3.40.50.12780">
    <property type="entry name" value="N-terminal domain of ligase-like"/>
    <property type="match status" value="2"/>
</dbReference>
<evidence type="ECO:0000256" key="1">
    <source>
        <dbReference type="ARBA" id="ARBA00022450"/>
    </source>
</evidence>
<dbReference type="Proteomes" id="UP000594943">
    <property type="component" value="Chromosome 2"/>
</dbReference>
<feature type="region of interest" description="Disordered" evidence="4">
    <location>
        <begin position="968"/>
        <end position="988"/>
    </location>
</feature>
<evidence type="ECO:0000313" key="5">
    <source>
        <dbReference type="EMBL" id="QPS47801.1"/>
    </source>
</evidence>
<feature type="region of interest" description="Disordered" evidence="4">
    <location>
        <begin position="1194"/>
        <end position="1218"/>
    </location>
</feature>
<dbReference type="InterPro" id="IPR045851">
    <property type="entry name" value="AMP-bd_C_sf"/>
</dbReference>
<dbReference type="InterPro" id="IPR000873">
    <property type="entry name" value="AMP-dep_synth/lig_dom"/>
</dbReference>
<dbReference type="PROSITE" id="PS50075">
    <property type="entry name" value="CARRIER"/>
    <property type="match status" value="2"/>
</dbReference>
<accession>A0A7T2X0Y4</accession>
<dbReference type="InterPro" id="IPR020845">
    <property type="entry name" value="AMP-binding_CS"/>
</dbReference>
<dbReference type="GO" id="GO:0043041">
    <property type="term" value="P:amino acid activation for nonribosomal peptide biosynthetic process"/>
    <property type="evidence" value="ECO:0007669"/>
    <property type="project" value="TreeGrafter"/>
</dbReference>
<dbReference type="SUPFAM" id="SSF47336">
    <property type="entry name" value="ACP-like"/>
    <property type="match status" value="2"/>
</dbReference>
<organism evidence="5 6">
    <name type="scientific">Burkholderia humptydooensis</name>
    <dbReference type="NCBI Taxonomy" id="430531"/>
    <lineage>
        <taxon>Bacteria</taxon>
        <taxon>Pseudomonadati</taxon>
        <taxon>Pseudomonadota</taxon>
        <taxon>Betaproteobacteria</taxon>
        <taxon>Burkholderiales</taxon>
        <taxon>Burkholderiaceae</taxon>
        <taxon>Burkholderia</taxon>
        <taxon>pseudomallei group</taxon>
    </lineage>
</organism>
<dbReference type="InterPro" id="IPR036736">
    <property type="entry name" value="ACP-like_sf"/>
</dbReference>
<keyword evidence="1" id="KW-0596">Phosphopantetheine</keyword>
<dbReference type="InterPro" id="IPR042099">
    <property type="entry name" value="ANL_N_sf"/>
</dbReference>
<reference evidence="5 6" key="1">
    <citation type="submission" date="2020-12" db="EMBL/GenBank/DDBJ databases">
        <title>FDA dAtabase for Regulatory Grade micrObial Sequences (FDA-ARGOS): Supporting development and validation of Infectious Disease Dx tests.</title>
        <authorList>
            <person name="Nelson B."/>
            <person name="Plummer A."/>
            <person name="Tallon L."/>
            <person name="Sadzewicz L."/>
            <person name="Zhao X."/>
            <person name="Boylan J."/>
            <person name="Ott S."/>
            <person name="Bowen H."/>
            <person name="Vavikolanu K."/>
            <person name="Mehta A."/>
            <person name="Aluvathingal J."/>
            <person name="Nadendla S."/>
            <person name="Myers T."/>
            <person name="Yan Y."/>
            <person name="Sichtig H."/>
        </authorList>
    </citation>
    <scope>NUCLEOTIDE SEQUENCE [LARGE SCALE GENOMIC DNA]</scope>
    <source>
        <strain evidence="5 6">FDAARGOS_899</strain>
    </source>
</reference>
<feature type="compositionally biased region" description="Low complexity" evidence="4">
    <location>
        <begin position="1196"/>
        <end position="1209"/>
    </location>
</feature>
<keyword evidence="3" id="KW-0479">Metal-binding</keyword>
<dbReference type="SMART" id="SM00823">
    <property type="entry name" value="PKS_PP"/>
    <property type="match status" value="1"/>
</dbReference>
<dbReference type="KEGG" id="bhg:I6G56_25830"/>
<dbReference type="EMBL" id="CP065687">
    <property type="protein sequence ID" value="QPS47801.1"/>
    <property type="molecule type" value="Genomic_DNA"/>
</dbReference>
<dbReference type="Gene3D" id="1.10.1200.10">
    <property type="entry name" value="ACP-like"/>
    <property type="match status" value="2"/>
</dbReference>
<dbReference type="InterPro" id="IPR020806">
    <property type="entry name" value="PKS_PP-bd"/>
</dbReference>
<sequence length="2030" mass="217688">MKIDLRNASPGYRLSPQQQAQWPGDGTRRAYVVTLTLDGRLDSHRLLDAANAVARRYEILRTVVRPLPDGAGAIQMVGAHEPATTLPARLPSDDAPFGVALRDDAAGCVIDVSIDGSCADRWSVATILERLADAYRDARLPDARPVIEYPDLSEGYHTLLLDPAGRRYWNQRLASTRAATHDAAPPAPASEVAHSTTLACDAGLTETECFARWVLFLTKWTRSRAVIAGYLAPGNRFAEHADLVGPIARPLALPFEVDWSSDVDSILRAIARQIDADLAQADHFDCTAPGPVAGPAFMFEPSCALPAVFAGLRVLDATLRTPPSSAVLQLSMIAPGVLRLSARDLPHARFETMIAQVRGVFDPAAPIGGMRPGAVAPRGNDAALDQAHDMPCVADTVRHWARHRPEHIALRDATQSMSYAALDVAVRDAARTLAARGVSHRDTVALQTRRGVEWVVWWLAIWRTGAVVLPLPADASAERTAQGCAQAGARWLVSTTTPADHTAGLPPVITPTAERACVEATAPDHRPAANEPAYILFTSGSTGTPKAVTVSHHALSTYLGWARTRYASERHGGTIVHSELTFDFTQTCLWLPLLAGETVRFAPDPVTPAMLYDLLLCEPPLSFIKLTPAHLQGFAALETLNPRAVPWPDHVVVGGAALAGAMLPPSLRRARAIIHNEYGPTEATVGCCVQSEPAEGISPGSVSIGAATPRSALLVLDAELQPAPAGEAGELYLSGDQLALGYVGNPAETAQRFLPNPAPGSPGERVYRTGDLVRRTPDDHLVFVGRVDDMIKRNGVRIEPGAITAHVLRHPGVSGCHTFAQRPAPASEPLVVCAVVGDGVDVHALRAWLASQLPAHTMPNRIVPVDTLPCTPQGKIDERALAASLSVAAPAPPSLATRAETVLGAIWRATLGATEITPSSHFFVEGGDSIRAITVAVEARKQGLLLTAEHLFQHPVLRDLAAAATAAGPVPDDAAPTMPDARPPDADVEETCPASYLQLGMIFQNQAHGHDGRYHDIFSYRLGLHVDEACLREAARRAVARHPALRTTFDLAADGQAVQRIWTRGPDVLDYEDLTALSPADQQRTIDQWIAGERARGFDVRVLPLLRFKAHRLGPRTLQFTTSFHHGIMDGWSDQQIHTELFADYQALLRGREARLAPPVSRYRDFVAAERAAVESPVTRGFWRDYLEDAASTRLSPASEDPPACAEPDAPTHHHRTGTVSAPVCQRLHDAARQSREPLAVLLLSAHLVALRLLTGERELLSCSVTDCRLDEDTGERAVGLYINTLPVRARVDDDTWRALVNRVGHDRRAAFGHRRLPYAEICRLAGEARLSDSLFYFTNFHNGIAATDDLVQYGKSSHEVTSFPLTASFNVAPSTGEMTYSLAFDTRHFTAARIEQIARCYDAALDALARGIDAPLPTIDAMPDVSRSILLNDDASSASAPNLPALFAAQVRSHGDAPAVRDAHGVLTYRELDARARSVAAALARRGMGAGSVVGIRIAYSAALPVALLGVLMSGACFVAVDPDEPHARLAHVLANVALVLCPNGDDAPASAVPHLDLHALETEGAGAQTFEPPPIAPLLPAYRIYTSGTTGIPKCVDVHHAAYVNAIAHFRDMLRVGPGDRVMLTSALTFDISLLEVALPLASGAVLHVLNRDEALTPAAYDTTGHAAGHTIIQATPSVWSVLRLRGWSCPPRVTALVGGEALPRELGDWLSDATEAAWQVYGPSETTIWSTAARLGHASHTIGAPIAQTRCYLLDERLDAVPSGSVGTLYIGGAGVALGYAGATGATAASFLPDPHAATPGARMYRTGDRAHVDETGALVFLGRVDRQVKLAGHRLELDEVEARLAAHPDIAHAIVVLHPESQDRLAAYLVARTPRAQPDAAQLRDWLSTHVPPYALPASYTWIDTPPRTRNGKLDRRALPVPARAHAASAARQAAPSRPLERVLQHLWMKVLTVESIGVHDNFMTLGGYSLSAIRIVAQLRDLFGVPVSASALFTAPTICELADHLLDTYPSADIDAKSDLLLSLI</sequence>
<dbReference type="Pfam" id="PF00501">
    <property type="entry name" value="AMP-binding"/>
    <property type="match status" value="2"/>
</dbReference>
<dbReference type="InterPro" id="IPR010071">
    <property type="entry name" value="AA_adenyl_dom"/>
</dbReference>